<sequence length="134" mass="15081">MTLFVSCEAVEGKLIANPNGGKAGEPDYCGCLELVMGDWEGVPRLRVPLLAFEEGQGDALRYRLNLSGIEGFMELKTVKYSPLSADFEGIIDKQLEVAAWREYNSKDGWHLRLRAWGYLFSNGEWTRSTEALIF</sequence>
<evidence type="ECO:0000313" key="1">
    <source>
        <dbReference type="EMBL" id="SOS30116.1"/>
    </source>
</evidence>
<dbReference type="AlphaFoldDB" id="A0A2K4W2K9"/>
<reference evidence="2" key="1">
    <citation type="submission" date="2017-11" db="EMBL/GenBank/DDBJ databases">
        <authorList>
            <person name="Blom J."/>
        </authorList>
    </citation>
    <scope>NUCLEOTIDE SEQUENCE [LARGE SCALE GENOMIC DNA]</scope>
    <source>
        <plasmid evidence="2">PP1</plasmid>
    </source>
</reference>
<dbReference type="Proteomes" id="UP000239025">
    <property type="component" value="Plasmid PP1"/>
</dbReference>
<organism evidence="1 2">
    <name type="scientific">Pseudomonas cerasi</name>
    <dbReference type="NCBI Taxonomy" id="1583341"/>
    <lineage>
        <taxon>Bacteria</taxon>
        <taxon>Pseudomonadati</taxon>
        <taxon>Pseudomonadota</taxon>
        <taxon>Gammaproteobacteria</taxon>
        <taxon>Pseudomonadales</taxon>
        <taxon>Pseudomonadaceae</taxon>
        <taxon>Pseudomonas</taxon>
    </lineage>
</organism>
<protein>
    <submittedName>
        <fullName evidence="1">Uncharacterized protein</fullName>
    </submittedName>
</protein>
<gene>
    <name evidence="1" type="ORF">PL963_P100133</name>
</gene>
<keyword evidence="1" id="KW-0614">Plasmid</keyword>
<accession>A0A2K4W2K9</accession>
<proteinExistence type="predicted"/>
<geneLocation type="plasmid" evidence="1 2">
    <name>PP1</name>
</geneLocation>
<name>A0A2K4W2K9_9PSED</name>
<dbReference type="EMBL" id="LT963396">
    <property type="protein sequence ID" value="SOS30116.1"/>
    <property type="molecule type" value="Genomic_DNA"/>
</dbReference>
<evidence type="ECO:0000313" key="2">
    <source>
        <dbReference type="Proteomes" id="UP000239025"/>
    </source>
</evidence>
<dbReference type="RefSeq" id="WP_064493289.1">
    <property type="nucleotide sequence ID" value="NZ_LT963396.1"/>
</dbReference>
<keyword evidence="2" id="KW-1185">Reference proteome</keyword>